<dbReference type="CDD" id="cd17354">
    <property type="entry name" value="MFS_Mch1p_like"/>
    <property type="match status" value="1"/>
</dbReference>
<protein>
    <recommendedName>
        <fullName evidence="8">Probable transporter MCH1</fullName>
    </recommendedName>
</protein>
<name>A0A1G4MD54_LACFM</name>
<keyword evidence="6 9" id="KW-1133">Transmembrane helix</keyword>
<dbReference type="Proteomes" id="UP000190831">
    <property type="component" value="Chromosome E"/>
</dbReference>
<organism evidence="10 11">
    <name type="scientific">Lachancea fermentati</name>
    <name type="common">Zygosaccharomyces fermentati</name>
    <dbReference type="NCBI Taxonomy" id="4955"/>
    <lineage>
        <taxon>Eukaryota</taxon>
        <taxon>Fungi</taxon>
        <taxon>Dikarya</taxon>
        <taxon>Ascomycota</taxon>
        <taxon>Saccharomycotina</taxon>
        <taxon>Saccharomycetes</taxon>
        <taxon>Saccharomycetales</taxon>
        <taxon>Saccharomycetaceae</taxon>
        <taxon>Lachancea</taxon>
    </lineage>
</organism>
<keyword evidence="3" id="KW-0813">Transport</keyword>
<evidence type="ECO:0000256" key="8">
    <source>
        <dbReference type="ARBA" id="ARBA00039330"/>
    </source>
</evidence>
<gene>
    <name evidence="10" type="ORF">LAFE_0E07294G</name>
</gene>
<evidence type="ECO:0000256" key="5">
    <source>
        <dbReference type="ARBA" id="ARBA00022692"/>
    </source>
</evidence>
<accession>A0A1G4MD54</accession>
<comment type="subcellular location">
    <subcellularLocation>
        <location evidence="1">Vacuole membrane</location>
        <topology evidence="1">Multi-pass membrane protein</topology>
    </subcellularLocation>
</comment>
<dbReference type="InterPro" id="IPR036259">
    <property type="entry name" value="MFS_trans_sf"/>
</dbReference>
<comment type="similarity">
    <text evidence="2">Belongs to the major facilitator superfamily.</text>
</comment>
<keyword evidence="4" id="KW-0926">Vacuole</keyword>
<evidence type="ECO:0000256" key="7">
    <source>
        <dbReference type="ARBA" id="ARBA00023136"/>
    </source>
</evidence>
<feature type="transmembrane region" description="Helical" evidence="9">
    <location>
        <begin position="31"/>
        <end position="52"/>
    </location>
</feature>
<feature type="transmembrane region" description="Helical" evidence="9">
    <location>
        <begin position="384"/>
        <end position="406"/>
    </location>
</feature>
<dbReference type="GO" id="GO:0000329">
    <property type="term" value="C:fungal-type vacuole membrane"/>
    <property type="evidence" value="ECO:0007669"/>
    <property type="project" value="TreeGrafter"/>
</dbReference>
<evidence type="ECO:0000256" key="3">
    <source>
        <dbReference type="ARBA" id="ARBA00022448"/>
    </source>
</evidence>
<evidence type="ECO:0000313" key="11">
    <source>
        <dbReference type="Proteomes" id="UP000190831"/>
    </source>
</evidence>
<dbReference type="OrthoDB" id="199930at2759"/>
<evidence type="ECO:0000313" key="10">
    <source>
        <dbReference type="EMBL" id="SCW01789.1"/>
    </source>
</evidence>
<dbReference type="PANTHER" id="PTHR21576:SF45">
    <property type="entry name" value="TRANSPORTER MCH1-RELATED"/>
    <property type="match status" value="1"/>
</dbReference>
<evidence type="ECO:0000256" key="4">
    <source>
        <dbReference type="ARBA" id="ARBA00022554"/>
    </source>
</evidence>
<dbReference type="OMA" id="PTMWWLA"/>
<feature type="transmembrane region" description="Helical" evidence="9">
    <location>
        <begin position="426"/>
        <end position="449"/>
    </location>
</feature>
<feature type="transmembrane region" description="Helical" evidence="9">
    <location>
        <begin position="122"/>
        <end position="145"/>
    </location>
</feature>
<dbReference type="EMBL" id="LT598488">
    <property type="protein sequence ID" value="SCW01789.1"/>
    <property type="molecule type" value="Genomic_DNA"/>
</dbReference>
<feature type="transmembrane region" description="Helical" evidence="9">
    <location>
        <begin position="97"/>
        <end position="116"/>
    </location>
</feature>
<keyword evidence="5 9" id="KW-0812">Transmembrane</keyword>
<evidence type="ECO:0000256" key="2">
    <source>
        <dbReference type="ARBA" id="ARBA00008335"/>
    </source>
</evidence>
<dbReference type="Pfam" id="PF07690">
    <property type="entry name" value="MFS_1"/>
    <property type="match status" value="1"/>
</dbReference>
<dbReference type="Gene3D" id="1.20.1250.20">
    <property type="entry name" value="MFS general substrate transporter like domains"/>
    <property type="match status" value="2"/>
</dbReference>
<evidence type="ECO:0000256" key="1">
    <source>
        <dbReference type="ARBA" id="ARBA00004128"/>
    </source>
</evidence>
<dbReference type="SUPFAM" id="SSF103473">
    <property type="entry name" value="MFS general substrate transporter"/>
    <property type="match status" value="1"/>
</dbReference>
<sequence>MTTLSTVEHWLTYHIRLALHKKFSIVALRRVAFIIALISCIAAGFVTLISLFTQPWQHRLGYSALQVNLVSSAVNLGGYLTPPLLGMLSDSHGPVVLSWLALLGFVPSYAYAAYVFDHGETHFAWTLVSFTAIGISTSAMFFCALLTCAKLYPKYKFLSISCPTTFYGISSLFGSQLLKNSWFWYGHKYLDLGRVFRCFTWFYVVIGISTWVSTSIVAMLKTTAEQEEHEPLLPGAAEIPAKSEYSKLLRRFLRDPSAYLVLILTFFTIGSLEMFLTNMGSVAGLVDPEDKTIQSQVLSYFALFSTIARAVVGLLADFFAARGISRMWIIYFLIVVGFFAQTLVTRSGSHPLRLMIASALSGATYGGLFTAIPTLTLTVWGGRVFGTAYGCFMVAPALGATIYGVFYAHVYDSTCSANVDSSCINMAFYATGTSFATALLVSIFVYYAIWKRKGIDI</sequence>
<feature type="transmembrane region" description="Helical" evidence="9">
    <location>
        <begin position="352"/>
        <end position="372"/>
    </location>
</feature>
<feature type="transmembrane region" description="Helical" evidence="9">
    <location>
        <begin position="257"/>
        <end position="277"/>
    </location>
</feature>
<feature type="transmembrane region" description="Helical" evidence="9">
    <location>
        <begin position="157"/>
        <end position="178"/>
    </location>
</feature>
<reference evidence="11" key="1">
    <citation type="submission" date="2016-03" db="EMBL/GenBank/DDBJ databases">
        <authorList>
            <person name="Devillers H."/>
        </authorList>
    </citation>
    <scope>NUCLEOTIDE SEQUENCE [LARGE SCALE GENOMIC DNA]</scope>
</reference>
<proteinExistence type="inferred from homology"/>
<dbReference type="InterPro" id="IPR011701">
    <property type="entry name" value="MFS"/>
</dbReference>
<feature type="transmembrane region" description="Helical" evidence="9">
    <location>
        <begin position="64"/>
        <end position="85"/>
    </location>
</feature>
<evidence type="ECO:0000256" key="9">
    <source>
        <dbReference type="SAM" id="Phobius"/>
    </source>
</evidence>
<feature type="transmembrane region" description="Helical" evidence="9">
    <location>
        <begin position="328"/>
        <end position="346"/>
    </location>
</feature>
<feature type="transmembrane region" description="Helical" evidence="9">
    <location>
        <begin position="198"/>
        <end position="220"/>
    </location>
</feature>
<keyword evidence="7 9" id="KW-0472">Membrane</keyword>
<keyword evidence="11" id="KW-1185">Reference proteome</keyword>
<evidence type="ECO:0000256" key="6">
    <source>
        <dbReference type="ARBA" id="ARBA00022989"/>
    </source>
</evidence>
<feature type="transmembrane region" description="Helical" evidence="9">
    <location>
        <begin position="297"/>
        <end position="316"/>
    </location>
</feature>
<dbReference type="GO" id="GO:0022857">
    <property type="term" value="F:transmembrane transporter activity"/>
    <property type="evidence" value="ECO:0007669"/>
    <property type="project" value="InterPro"/>
</dbReference>
<dbReference type="AlphaFoldDB" id="A0A1G4MD54"/>
<dbReference type="PANTHER" id="PTHR21576">
    <property type="entry name" value="UNCHARACTERIZED NODULIN-LIKE PROTEIN"/>
    <property type="match status" value="1"/>
</dbReference>